<evidence type="ECO:0008006" key="4">
    <source>
        <dbReference type="Google" id="ProtNLM"/>
    </source>
</evidence>
<evidence type="ECO:0000313" key="2">
    <source>
        <dbReference type="EMBL" id="MBE7695533.1"/>
    </source>
</evidence>
<accession>A0AAP1RGE3</accession>
<dbReference type="AlphaFoldDB" id="A0AAP1RGE3"/>
<feature type="region of interest" description="Disordered" evidence="1">
    <location>
        <begin position="56"/>
        <end position="133"/>
    </location>
</feature>
<sequence length="318" mass="33447">MSRKVETTHLQVKSVKNAKVLGTDKDGFVIESDLDFLNYIPKDGVKGDTGAKGADGLKGVKGDTGERGYPGVNGHGYPGRDGAMGFPGPRGTKGDTGAKGADGLKGVKGDTGAKGADGLKGTKGDTGAKGSDAKSIDVQAGTNITIDKTNPLKPVINSSLPAEFYEEGVFEPILSSSYDASDLKKRYKTVSPKGYFIRIGNSVSFSVVLNNISDPEDGVYGALCMHGIPFSTANGFMNASSLSVEKMVFNRATNNTTGSEAHYKTTTPSKVRANYAGVLLTFKLADGFPLQDVVFNDNTSGNDLYLGGTFITDIYKHK</sequence>
<dbReference type="Pfam" id="PF01391">
    <property type="entry name" value="Collagen"/>
    <property type="match status" value="1"/>
</dbReference>
<gene>
    <name evidence="2" type="ORF">F7645_08880</name>
</gene>
<evidence type="ECO:0000256" key="1">
    <source>
        <dbReference type="SAM" id="MobiDB-lite"/>
    </source>
</evidence>
<protein>
    <recommendedName>
        <fullName evidence="4">Collagen-like protein</fullName>
    </recommendedName>
</protein>
<dbReference type="Proteomes" id="UP000806077">
    <property type="component" value="Unassembled WGS sequence"/>
</dbReference>
<proteinExistence type="predicted"/>
<name>A0AAP1RGE3_9FLAO</name>
<comment type="caution">
    <text evidence="2">The sequence shown here is derived from an EMBL/GenBank/DDBJ whole genome shotgun (WGS) entry which is preliminary data.</text>
</comment>
<evidence type="ECO:0000313" key="3">
    <source>
        <dbReference type="Proteomes" id="UP000806077"/>
    </source>
</evidence>
<keyword evidence="3" id="KW-1185">Reference proteome</keyword>
<dbReference type="RefSeq" id="WP_193702197.1">
    <property type="nucleotide sequence ID" value="NZ_JAJHTL010000012.1"/>
</dbReference>
<dbReference type="EMBL" id="WXXV01000011">
    <property type="protein sequence ID" value="MBE7695533.1"/>
    <property type="molecule type" value="Genomic_DNA"/>
</dbReference>
<dbReference type="PANTHER" id="PTHR24637">
    <property type="entry name" value="COLLAGEN"/>
    <property type="match status" value="1"/>
</dbReference>
<organism evidence="2 3">
    <name type="scientific">Tenacibaculum finnmarkense genomovar finnmarkense</name>
    <dbReference type="NCBI Taxonomy" id="1458503"/>
    <lineage>
        <taxon>Bacteria</taxon>
        <taxon>Pseudomonadati</taxon>
        <taxon>Bacteroidota</taxon>
        <taxon>Flavobacteriia</taxon>
        <taxon>Flavobacteriales</taxon>
        <taxon>Flavobacteriaceae</taxon>
        <taxon>Tenacibaculum</taxon>
        <taxon>Tenacibaculum finnmarkense</taxon>
    </lineage>
</organism>
<dbReference type="InterPro" id="IPR008160">
    <property type="entry name" value="Collagen"/>
</dbReference>
<reference evidence="2 3" key="1">
    <citation type="journal article" date="2020" name="Int. J. Syst. Evol. Microbiol.">
        <title>Tenacibaculum piscium sp. nov., isolated from skin ulcers of sea-farmed fish, and description of Tenacibaculum finnmarkense sp. nov. with subdivision into genomovars finnmarkense and ulcerans.</title>
        <authorList>
            <person name="Olsen A.B."/>
            <person name="Spilsberg B."/>
            <person name="Nilsen H.K."/>
            <person name="Lagesen K."/>
            <person name="Gulla S."/>
            <person name="Avendano-Herrera R."/>
            <person name="Irgang R."/>
            <person name="Duchaud E."/>
            <person name="Colquhoun D.J."/>
        </authorList>
    </citation>
    <scope>NUCLEOTIDE SEQUENCE [LARGE SCALE GENOMIC DNA]</scope>
    <source>
        <strain evidence="2 3">TNO037</strain>
    </source>
</reference>